<evidence type="ECO:0000256" key="1">
    <source>
        <dbReference type="ARBA" id="ARBA00023015"/>
    </source>
</evidence>
<protein>
    <submittedName>
        <fullName evidence="7">TetR family transcriptional regulator</fullName>
    </submittedName>
</protein>
<dbReference type="PROSITE" id="PS50977">
    <property type="entry name" value="HTH_TETR_2"/>
    <property type="match status" value="2"/>
</dbReference>
<dbReference type="EMBL" id="JBHTCM010000040">
    <property type="protein sequence ID" value="MFC7335488.1"/>
    <property type="molecule type" value="Genomic_DNA"/>
</dbReference>
<dbReference type="Proteomes" id="UP001596456">
    <property type="component" value="Unassembled WGS sequence"/>
</dbReference>
<sequence length="418" mass="44266">MTDALTDAGRPAPSLRAQLLETAGDLIARVGLRGTTARAVSGAADVSAALLCYHFGGRDGLVLAAFEQAATNAAAGLAAEAEALAGLAPGPADFEDWFAVWVLHRGERQRRSCLIRRELFLQADRDERLQAAARAWYESDRRFVRTVLERFRLAPAQAGLVLEAVQALGDIFLVDSGTIIAGATAASAARHFARRLAGLPPPEPASDWRTLRTPDPASLAPTPRTATEARILAAAVALVARDGAARFTHRSLAAELGTATSVAVNRFGTRAEILRAAFEHAQHALLARNDLLDQVRAGGTIPRATAVESYVDTLLDGSGGLRPEIVAVDELLAAARHDPSLSGLAGPLVLGRGAHSFHLLRALDDAPEGLRRMDGFLLTVCGIAALSEIRLLAPAARREAVARRAWQRLALLAPPPAR</sequence>
<evidence type="ECO:0000256" key="5">
    <source>
        <dbReference type="SAM" id="MobiDB-lite"/>
    </source>
</evidence>
<keyword evidence="1" id="KW-0805">Transcription regulation</keyword>
<comment type="caution">
    <text evidence="7">The sequence shown here is derived from an EMBL/GenBank/DDBJ whole genome shotgun (WGS) entry which is preliminary data.</text>
</comment>
<evidence type="ECO:0000256" key="3">
    <source>
        <dbReference type="ARBA" id="ARBA00023163"/>
    </source>
</evidence>
<dbReference type="PANTHER" id="PTHR47506">
    <property type="entry name" value="TRANSCRIPTIONAL REGULATORY PROTEIN"/>
    <property type="match status" value="1"/>
</dbReference>
<dbReference type="Pfam" id="PF17940">
    <property type="entry name" value="TetR_C_31"/>
    <property type="match status" value="1"/>
</dbReference>
<dbReference type="Pfam" id="PF00440">
    <property type="entry name" value="TetR_N"/>
    <property type="match status" value="1"/>
</dbReference>
<dbReference type="RefSeq" id="WP_377361152.1">
    <property type="nucleotide sequence ID" value="NZ_JBHTCM010000040.1"/>
</dbReference>
<feature type="region of interest" description="Disordered" evidence="5">
    <location>
        <begin position="200"/>
        <end position="223"/>
    </location>
</feature>
<dbReference type="InterPro" id="IPR009057">
    <property type="entry name" value="Homeodomain-like_sf"/>
</dbReference>
<evidence type="ECO:0000313" key="8">
    <source>
        <dbReference type="Proteomes" id="UP001596456"/>
    </source>
</evidence>
<dbReference type="InterPro" id="IPR041583">
    <property type="entry name" value="TetR_C_31"/>
</dbReference>
<evidence type="ECO:0000259" key="6">
    <source>
        <dbReference type="PROSITE" id="PS50977"/>
    </source>
</evidence>
<keyword evidence="2 4" id="KW-0238">DNA-binding</keyword>
<feature type="domain" description="HTH tetR-type" evidence="6">
    <location>
        <begin position="13"/>
        <end position="73"/>
    </location>
</feature>
<gene>
    <name evidence="7" type="ORF">ACFQPS_20160</name>
</gene>
<feature type="DNA-binding region" description="H-T-H motif" evidence="4">
    <location>
        <begin position="36"/>
        <end position="55"/>
    </location>
</feature>
<feature type="DNA-binding region" description="H-T-H motif" evidence="4">
    <location>
        <begin position="248"/>
        <end position="267"/>
    </location>
</feature>
<evidence type="ECO:0000256" key="2">
    <source>
        <dbReference type="ARBA" id="ARBA00023125"/>
    </source>
</evidence>
<dbReference type="SUPFAM" id="SSF46689">
    <property type="entry name" value="Homeodomain-like"/>
    <property type="match status" value="2"/>
</dbReference>
<accession>A0ABW2L2A6</accession>
<reference evidence="8" key="1">
    <citation type="journal article" date="2019" name="Int. J. Syst. Evol. Microbiol.">
        <title>The Global Catalogue of Microorganisms (GCM) 10K type strain sequencing project: providing services to taxonomists for standard genome sequencing and annotation.</title>
        <authorList>
            <consortium name="The Broad Institute Genomics Platform"/>
            <consortium name="The Broad Institute Genome Sequencing Center for Infectious Disease"/>
            <person name="Wu L."/>
            <person name="Ma J."/>
        </authorList>
    </citation>
    <scope>NUCLEOTIDE SEQUENCE [LARGE SCALE GENOMIC DNA]</scope>
    <source>
        <strain evidence="8">CGMCC 1.16275</strain>
    </source>
</reference>
<dbReference type="PANTHER" id="PTHR47506:SF6">
    <property type="entry name" value="HTH-TYPE TRANSCRIPTIONAL REPRESSOR NEMR"/>
    <property type="match status" value="1"/>
</dbReference>
<evidence type="ECO:0000256" key="4">
    <source>
        <dbReference type="PROSITE-ProRule" id="PRU00335"/>
    </source>
</evidence>
<proteinExistence type="predicted"/>
<name>A0ABW2L2A6_9PROT</name>
<keyword evidence="3" id="KW-0804">Transcription</keyword>
<feature type="domain" description="HTH tetR-type" evidence="6">
    <location>
        <begin position="225"/>
        <end position="285"/>
    </location>
</feature>
<organism evidence="7 8">
    <name type="scientific">Rhodocista pekingensis</name>
    <dbReference type="NCBI Taxonomy" id="201185"/>
    <lineage>
        <taxon>Bacteria</taxon>
        <taxon>Pseudomonadati</taxon>
        <taxon>Pseudomonadota</taxon>
        <taxon>Alphaproteobacteria</taxon>
        <taxon>Rhodospirillales</taxon>
        <taxon>Azospirillaceae</taxon>
        <taxon>Rhodocista</taxon>
    </lineage>
</organism>
<evidence type="ECO:0000313" key="7">
    <source>
        <dbReference type="EMBL" id="MFC7335488.1"/>
    </source>
</evidence>
<dbReference type="InterPro" id="IPR001647">
    <property type="entry name" value="HTH_TetR"/>
</dbReference>
<keyword evidence="8" id="KW-1185">Reference proteome</keyword>
<dbReference type="Gene3D" id="1.10.357.10">
    <property type="entry name" value="Tetracycline Repressor, domain 2"/>
    <property type="match status" value="2"/>
</dbReference>